<dbReference type="AlphaFoldDB" id="A0A9P7JQJ8"/>
<protein>
    <recommendedName>
        <fullName evidence="5">Galactose oxidase</fullName>
    </recommendedName>
</protein>
<dbReference type="OrthoDB" id="45365at2759"/>
<feature type="signal peptide" evidence="2">
    <location>
        <begin position="1"/>
        <end position="19"/>
    </location>
</feature>
<evidence type="ECO:0000256" key="2">
    <source>
        <dbReference type="SAM" id="SignalP"/>
    </source>
</evidence>
<proteinExistence type="predicted"/>
<comment type="caution">
    <text evidence="3">The sequence shown here is derived from an EMBL/GenBank/DDBJ whole genome shotgun (WGS) entry which is preliminary data.</text>
</comment>
<feature type="region of interest" description="Disordered" evidence="1">
    <location>
        <begin position="185"/>
        <end position="209"/>
    </location>
</feature>
<dbReference type="SUPFAM" id="SSF117281">
    <property type="entry name" value="Kelch motif"/>
    <property type="match status" value="1"/>
</dbReference>
<keyword evidence="2" id="KW-0732">Signal</keyword>
<keyword evidence="4" id="KW-1185">Reference proteome</keyword>
<dbReference type="GO" id="GO:0061245">
    <property type="term" value="P:establishment or maintenance of bipolar cell polarity"/>
    <property type="evidence" value="ECO:0007669"/>
    <property type="project" value="TreeGrafter"/>
</dbReference>
<dbReference type="Gene3D" id="2.120.10.80">
    <property type="entry name" value="Kelch-type beta propeller"/>
    <property type="match status" value="1"/>
</dbReference>
<dbReference type="EMBL" id="JABBWM010000059">
    <property type="protein sequence ID" value="KAG2098974.1"/>
    <property type="molecule type" value="Genomic_DNA"/>
</dbReference>
<name>A0A9P7JQJ8_9AGAM</name>
<reference evidence="3" key="1">
    <citation type="journal article" date="2020" name="New Phytol.">
        <title>Comparative genomics reveals dynamic genome evolution in host specialist ectomycorrhizal fungi.</title>
        <authorList>
            <person name="Lofgren L.A."/>
            <person name="Nguyen N.H."/>
            <person name="Vilgalys R."/>
            <person name="Ruytinx J."/>
            <person name="Liao H.L."/>
            <person name="Branco S."/>
            <person name="Kuo A."/>
            <person name="LaButti K."/>
            <person name="Lipzen A."/>
            <person name="Andreopoulos W."/>
            <person name="Pangilinan J."/>
            <person name="Riley R."/>
            <person name="Hundley H."/>
            <person name="Na H."/>
            <person name="Barry K."/>
            <person name="Grigoriev I.V."/>
            <person name="Stajich J.E."/>
            <person name="Kennedy P.G."/>
        </authorList>
    </citation>
    <scope>NUCLEOTIDE SEQUENCE</scope>
    <source>
        <strain evidence="3">FC423</strain>
    </source>
</reference>
<dbReference type="GeneID" id="64706491"/>
<dbReference type="InterPro" id="IPR015915">
    <property type="entry name" value="Kelch-typ_b-propeller"/>
</dbReference>
<dbReference type="PANTHER" id="PTHR23244:SF456">
    <property type="entry name" value="MULTIPLE EPIDERMAL GROWTH FACTOR-LIKE DOMAINS PROTEIN 8"/>
    <property type="match status" value="1"/>
</dbReference>
<feature type="chain" id="PRO_5040434956" description="Galactose oxidase" evidence="2">
    <location>
        <begin position="20"/>
        <end position="209"/>
    </location>
</feature>
<dbReference type="GO" id="GO:0051285">
    <property type="term" value="C:cell cortex of cell tip"/>
    <property type="evidence" value="ECO:0007669"/>
    <property type="project" value="TreeGrafter"/>
</dbReference>
<dbReference type="PANTHER" id="PTHR23244">
    <property type="entry name" value="KELCH REPEAT DOMAIN"/>
    <property type="match status" value="1"/>
</dbReference>
<sequence length="209" mass="22978">MVMLLLWLAPNFFVFGGQADGEALNDLWSFDLNTLRTTPAWEQCKPIGAVCPAQRTGHVCVAYQDCIIVFGGTDGPYHYNDTWSYDTNTETWSELQCIGSIYIFGGRGVDGKELGDLAAFKMSNQRWYMFQNMGPAPSSRLSHAMASMGTRVFVLGGESFMSTKGDDNGIINIIDTKHIKYPDSSGEPLVNDADRESSAIPTPLLGQVE</sequence>
<evidence type="ECO:0008006" key="5">
    <source>
        <dbReference type="Google" id="ProtNLM"/>
    </source>
</evidence>
<dbReference type="Proteomes" id="UP000823399">
    <property type="component" value="Unassembled WGS sequence"/>
</dbReference>
<accession>A0A9P7JQJ8</accession>
<evidence type="ECO:0000313" key="3">
    <source>
        <dbReference type="EMBL" id="KAG2098974.1"/>
    </source>
</evidence>
<dbReference type="Pfam" id="PF24681">
    <property type="entry name" value="Kelch_KLHDC2_KLHL20_DRC7"/>
    <property type="match status" value="1"/>
</dbReference>
<evidence type="ECO:0000256" key="1">
    <source>
        <dbReference type="SAM" id="MobiDB-lite"/>
    </source>
</evidence>
<evidence type="ECO:0000313" key="4">
    <source>
        <dbReference type="Proteomes" id="UP000823399"/>
    </source>
</evidence>
<organism evidence="3 4">
    <name type="scientific">Suillus discolor</name>
    <dbReference type="NCBI Taxonomy" id="1912936"/>
    <lineage>
        <taxon>Eukaryota</taxon>
        <taxon>Fungi</taxon>
        <taxon>Dikarya</taxon>
        <taxon>Basidiomycota</taxon>
        <taxon>Agaricomycotina</taxon>
        <taxon>Agaricomycetes</taxon>
        <taxon>Agaricomycetidae</taxon>
        <taxon>Boletales</taxon>
        <taxon>Suillineae</taxon>
        <taxon>Suillaceae</taxon>
        <taxon>Suillus</taxon>
    </lineage>
</organism>
<dbReference type="RefSeq" id="XP_041289077.1">
    <property type="nucleotide sequence ID" value="XM_041444232.1"/>
</dbReference>
<gene>
    <name evidence="3" type="ORF">F5147DRAFT_839526</name>
</gene>